<evidence type="ECO:0000256" key="1">
    <source>
        <dbReference type="ARBA" id="ARBA00004429"/>
    </source>
</evidence>
<evidence type="ECO:0000256" key="4">
    <source>
        <dbReference type="ARBA" id="ARBA00022989"/>
    </source>
</evidence>
<dbReference type="AlphaFoldDB" id="A0A517M5S0"/>
<dbReference type="PANTHER" id="PTHR30341:SF0">
    <property type="entry name" value="NA(+)_H(+) ANTIPORTER NHAA"/>
    <property type="match status" value="1"/>
</dbReference>
<feature type="transmembrane region" description="Helical" evidence="6">
    <location>
        <begin position="353"/>
        <end position="376"/>
    </location>
</feature>
<keyword evidence="6" id="KW-0406">Ion transport</keyword>
<keyword evidence="6" id="KW-0915">Sodium</keyword>
<dbReference type="GO" id="GO:0005886">
    <property type="term" value="C:plasma membrane"/>
    <property type="evidence" value="ECO:0007669"/>
    <property type="project" value="UniProtKB-SubCell"/>
</dbReference>
<dbReference type="Gene3D" id="1.20.1530.10">
    <property type="entry name" value="Na+/H+ antiporter like domain"/>
    <property type="match status" value="1"/>
</dbReference>
<comment type="catalytic activity">
    <reaction evidence="6">
        <text>Na(+)(in) + 2 H(+)(out) = Na(+)(out) + 2 H(+)(in)</text>
        <dbReference type="Rhea" id="RHEA:29251"/>
        <dbReference type="ChEBI" id="CHEBI:15378"/>
        <dbReference type="ChEBI" id="CHEBI:29101"/>
    </reaction>
</comment>
<feature type="transmembrane region" description="Helical" evidence="6">
    <location>
        <begin position="209"/>
        <end position="230"/>
    </location>
</feature>
<evidence type="ECO:0000256" key="6">
    <source>
        <dbReference type="HAMAP-Rule" id="MF_01844"/>
    </source>
</evidence>
<reference evidence="8 9" key="1">
    <citation type="submission" date="2019-02" db="EMBL/GenBank/DDBJ databases">
        <title>Deep-cultivation of Planctomycetes and their phenomic and genomic characterization uncovers novel biology.</title>
        <authorList>
            <person name="Wiegand S."/>
            <person name="Jogler M."/>
            <person name="Boedeker C."/>
            <person name="Pinto D."/>
            <person name="Vollmers J."/>
            <person name="Rivas-Marin E."/>
            <person name="Kohn T."/>
            <person name="Peeters S.H."/>
            <person name="Heuer A."/>
            <person name="Rast P."/>
            <person name="Oberbeckmann S."/>
            <person name="Bunk B."/>
            <person name="Jeske O."/>
            <person name="Meyerdierks A."/>
            <person name="Storesund J.E."/>
            <person name="Kallscheuer N."/>
            <person name="Luecker S."/>
            <person name="Lage O.M."/>
            <person name="Pohl T."/>
            <person name="Merkel B.J."/>
            <person name="Hornburger P."/>
            <person name="Mueller R.-W."/>
            <person name="Bruemmer F."/>
            <person name="Labrenz M."/>
            <person name="Spormann A.M."/>
            <person name="Op den Camp H."/>
            <person name="Overmann J."/>
            <person name="Amann R."/>
            <person name="Jetten M.S.M."/>
            <person name="Mascher T."/>
            <person name="Medema M.H."/>
            <person name="Devos D.P."/>
            <person name="Kaster A.-K."/>
            <person name="Ovreas L."/>
            <person name="Rohde M."/>
            <person name="Galperin M.Y."/>
            <person name="Jogler C."/>
        </authorList>
    </citation>
    <scope>NUCLEOTIDE SEQUENCE [LARGE SCALE GENOMIC DNA]</scope>
    <source>
        <strain evidence="8 9">EC9</strain>
    </source>
</reference>
<dbReference type="GO" id="GO:0006885">
    <property type="term" value="P:regulation of pH"/>
    <property type="evidence" value="ECO:0007669"/>
    <property type="project" value="UniProtKB-UniRule"/>
</dbReference>
<dbReference type="PANTHER" id="PTHR30341">
    <property type="entry name" value="SODIUM ION/PROTON ANTIPORTER NHAA-RELATED"/>
    <property type="match status" value="1"/>
</dbReference>
<evidence type="ECO:0000313" key="9">
    <source>
        <dbReference type="Proteomes" id="UP000319557"/>
    </source>
</evidence>
<dbReference type="InterPro" id="IPR004670">
    <property type="entry name" value="NhaA"/>
</dbReference>
<evidence type="ECO:0000256" key="7">
    <source>
        <dbReference type="SAM" id="MobiDB-lite"/>
    </source>
</evidence>
<evidence type="ECO:0000256" key="3">
    <source>
        <dbReference type="ARBA" id="ARBA00022692"/>
    </source>
</evidence>
<dbReference type="InterPro" id="IPR023171">
    <property type="entry name" value="Na/H_antiporter_dom_sf"/>
</dbReference>
<dbReference type="OrthoDB" id="9808135at2"/>
<dbReference type="KEGG" id="ruv:EC9_44160"/>
<feature type="transmembrane region" description="Helical" evidence="6">
    <location>
        <begin position="388"/>
        <end position="415"/>
    </location>
</feature>
<dbReference type="EMBL" id="CP036261">
    <property type="protein sequence ID" value="QDS90209.1"/>
    <property type="molecule type" value="Genomic_DNA"/>
</dbReference>
<dbReference type="HAMAP" id="MF_01844">
    <property type="entry name" value="NhaA"/>
    <property type="match status" value="1"/>
</dbReference>
<name>A0A517M5S0_9BACT</name>
<dbReference type="NCBIfam" id="TIGR00773">
    <property type="entry name" value="NhaA"/>
    <property type="match status" value="1"/>
</dbReference>
<dbReference type="GO" id="GO:0015385">
    <property type="term" value="F:sodium:proton antiporter activity"/>
    <property type="evidence" value="ECO:0007669"/>
    <property type="project" value="UniProtKB-UniRule"/>
</dbReference>
<feature type="transmembrane region" description="Helical" evidence="6">
    <location>
        <begin position="120"/>
        <end position="142"/>
    </location>
</feature>
<feature type="transmembrane region" description="Helical" evidence="6">
    <location>
        <begin position="154"/>
        <end position="173"/>
    </location>
</feature>
<keyword evidence="4 6" id="KW-1133">Transmembrane helix</keyword>
<evidence type="ECO:0000313" key="8">
    <source>
        <dbReference type="EMBL" id="QDS90209.1"/>
    </source>
</evidence>
<keyword evidence="2 6" id="KW-1003">Cell membrane</keyword>
<feature type="compositionally biased region" description="Polar residues" evidence="7">
    <location>
        <begin position="9"/>
        <end position="19"/>
    </location>
</feature>
<protein>
    <recommendedName>
        <fullName evidence="6">Na(+)/H(+) antiporter NhaA</fullName>
    </recommendedName>
    <alternativeName>
        <fullName evidence="6">Sodium/proton antiporter NhaA</fullName>
    </alternativeName>
</protein>
<accession>A0A517M5S0</accession>
<feature type="transmembrane region" description="Helical" evidence="6">
    <location>
        <begin position="91"/>
        <end position="108"/>
    </location>
</feature>
<keyword evidence="3 6" id="KW-0812">Transmembrane</keyword>
<dbReference type="Pfam" id="PF06965">
    <property type="entry name" value="Na_H_antiport_1"/>
    <property type="match status" value="1"/>
</dbReference>
<keyword evidence="5 6" id="KW-0472">Membrane</keyword>
<feature type="transmembrane region" description="Helical" evidence="6">
    <location>
        <begin position="326"/>
        <end position="346"/>
    </location>
</feature>
<organism evidence="8 9">
    <name type="scientific">Rosistilla ulvae</name>
    <dbReference type="NCBI Taxonomy" id="1930277"/>
    <lineage>
        <taxon>Bacteria</taxon>
        <taxon>Pseudomonadati</taxon>
        <taxon>Planctomycetota</taxon>
        <taxon>Planctomycetia</taxon>
        <taxon>Pirellulales</taxon>
        <taxon>Pirellulaceae</taxon>
        <taxon>Rosistilla</taxon>
    </lineage>
</organism>
<feature type="transmembrane region" description="Helical" evidence="6">
    <location>
        <begin position="180"/>
        <end position="203"/>
    </location>
</feature>
<keyword evidence="6" id="KW-0739">Sodium transport</keyword>
<keyword evidence="9" id="KW-1185">Reference proteome</keyword>
<feature type="transmembrane region" description="Helical" evidence="6">
    <location>
        <begin position="34"/>
        <end position="59"/>
    </location>
</feature>
<proteinExistence type="inferred from homology"/>
<comment type="subcellular location">
    <subcellularLocation>
        <location evidence="1">Cell inner membrane</location>
        <topology evidence="1">Multi-pass membrane protein</topology>
    </subcellularLocation>
    <subcellularLocation>
        <location evidence="6">Cell membrane</location>
        <topology evidence="6">Multi-pass membrane protein</topology>
    </subcellularLocation>
</comment>
<feature type="region of interest" description="Disordered" evidence="7">
    <location>
        <begin position="1"/>
        <end position="24"/>
    </location>
</feature>
<dbReference type="Proteomes" id="UP000319557">
    <property type="component" value="Chromosome"/>
</dbReference>
<feature type="transmembrane region" description="Helical" evidence="6">
    <location>
        <begin position="427"/>
        <end position="446"/>
    </location>
</feature>
<evidence type="ECO:0000256" key="2">
    <source>
        <dbReference type="ARBA" id="ARBA00022475"/>
    </source>
</evidence>
<keyword evidence="6" id="KW-0050">Antiport</keyword>
<gene>
    <name evidence="8" type="primary">nhaA_2</name>
    <name evidence="6" type="synonym">nhaA</name>
    <name evidence="8" type="ORF">EC9_44160</name>
</gene>
<sequence>MHVPLPVDQSGSDSENQSGPLLPRRPIDRLARPLARFLHIEATSGIVLMICTAVAIGLANSPWAETYLGFWKTKVNLQFGSFQFEHSLQHIINDGLMALFFFVIGLEVKRELVHGSLSDIRRATLPIAAALGGMIVPAGIYLSMQYGQPAVRGWGIPMATDIAFVVGCLALLGSRVPNSLRVLLLSLAIVDDIGAIIVIAIGYTDHLDVRFLGMAAVVIGVVQLFSYLGVRRFPPYIVAGLIAWFAFHESGVHATLAGVILGLMTPAKASIVPERFRVYLNQTSKSYEADESEVRVRRGEQVRMLQRISRETISPLEYLETALHQWSSYLVIPIFALANAGVAFQLSNVNDPVALAVILGLIVGKPLGVLAFSLLAVKSGLARLPEGLNWSVLAAGSFLAGIGFTMALFIEGLAFGGDSFNNAKTGILVGSGISAVLGMTFLLWTLPKPAAQSS</sequence>
<comment type="function">
    <text evidence="6">Na(+)/H(+) antiporter that extrudes sodium in exchange for external protons.</text>
</comment>
<keyword evidence="6" id="KW-0813">Transport</keyword>
<evidence type="ECO:0000256" key="5">
    <source>
        <dbReference type="ARBA" id="ARBA00023136"/>
    </source>
</evidence>
<comment type="similarity">
    <text evidence="6">Belongs to the NhaA Na(+)/H(+) (TC 2.A.33) antiporter family.</text>
</comment>